<dbReference type="Pfam" id="PF09526">
    <property type="entry name" value="DUF2387"/>
    <property type="match status" value="1"/>
</dbReference>
<dbReference type="GO" id="GO:0003677">
    <property type="term" value="F:DNA binding"/>
    <property type="evidence" value="ECO:0007669"/>
    <property type="project" value="UniProtKB-KW"/>
</dbReference>
<sequence>MARSKKRFIAGATCTECKAVDSLMLYSEHGIEHVECVECGFKMDEPKAQGSGSERTFDGVIGVFKPE</sequence>
<dbReference type="Proteomes" id="UP000287865">
    <property type="component" value="Unassembled WGS sequence"/>
</dbReference>
<reference evidence="2 4" key="1">
    <citation type="journal article" date="2018" name="Front. Microbiol.">
        <title>Genome-Based Analysis Reveals the Taxonomy and Diversity of the Family Idiomarinaceae.</title>
        <authorList>
            <person name="Liu Y."/>
            <person name="Lai Q."/>
            <person name="Shao Z."/>
        </authorList>
    </citation>
    <scope>NUCLEOTIDE SEQUENCE [LARGE SCALE GENOMIC DNA]</scope>
    <source>
        <strain evidence="2 4">CF12-14</strain>
    </source>
</reference>
<dbReference type="InterPro" id="IPR012658">
    <property type="entry name" value="YheV"/>
</dbReference>
<accession>A0A327WZN4</accession>
<dbReference type="RefSeq" id="WP_111568796.1">
    <property type="nucleotide sequence ID" value="NZ_PIPK01000002.1"/>
</dbReference>
<gene>
    <name evidence="1" type="ORF">B0I24_103184</name>
    <name evidence="2" type="ORF">CWE07_03335</name>
</gene>
<dbReference type="Proteomes" id="UP000249203">
    <property type="component" value="Unassembled WGS sequence"/>
</dbReference>
<evidence type="ECO:0000313" key="4">
    <source>
        <dbReference type="Proteomes" id="UP000287865"/>
    </source>
</evidence>
<keyword evidence="2" id="KW-0238">DNA-binding</keyword>
<name>A0A327WZN4_9GAMM</name>
<comment type="caution">
    <text evidence="1">The sequence shown here is derived from an EMBL/GenBank/DDBJ whole genome shotgun (WGS) entry which is preliminary data.</text>
</comment>
<evidence type="ECO:0000313" key="2">
    <source>
        <dbReference type="EMBL" id="RUO27664.1"/>
    </source>
</evidence>
<reference evidence="1 3" key="2">
    <citation type="submission" date="2018-06" db="EMBL/GenBank/DDBJ databases">
        <title>Genomic Encyclopedia of Type Strains, Phase III (KMG-III): the genomes of soil and plant-associated and newly described type strains.</title>
        <authorList>
            <person name="Whitman W."/>
        </authorList>
    </citation>
    <scope>NUCLEOTIDE SEQUENCE [LARGE SCALE GENOMIC DNA]</scope>
    <source>
        <strain evidence="1 3">CGMCC 1.15366</strain>
    </source>
</reference>
<protein>
    <submittedName>
        <fullName evidence="2">DNA-binding protein</fullName>
    </submittedName>
</protein>
<evidence type="ECO:0000313" key="3">
    <source>
        <dbReference type="Proteomes" id="UP000249203"/>
    </source>
</evidence>
<proteinExistence type="predicted"/>
<organism evidence="1 3">
    <name type="scientific">Aliidiomarina maris</name>
    <dbReference type="NCBI Taxonomy" id="531312"/>
    <lineage>
        <taxon>Bacteria</taxon>
        <taxon>Pseudomonadati</taxon>
        <taxon>Pseudomonadota</taxon>
        <taxon>Gammaproteobacteria</taxon>
        <taxon>Alteromonadales</taxon>
        <taxon>Idiomarinaceae</taxon>
        <taxon>Aliidiomarina</taxon>
    </lineage>
</organism>
<dbReference type="OrthoDB" id="5881059at2"/>
<dbReference type="NCBIfam" id="TIGR02443">
    <property type="entry name" value="YheV family putative zinc ribbon protein"/>
    <property type="match status" value="1"/>
</dbReference>
<keyword evidence="4" id="KW-1185">Reference proteome</keyword>
<dbReference type="EMBL" id="PIPK01000002">
    <property type="protein sequence ID" value="RUO27664.1"/>
    <property type="molecule type" value="Genomic_DNA"/>
</dbReference>
<evidence type="ECO:0000313" key="1">
    <source>
        <dbReference type="EMBL" id="RAJ99190.1"/>
    </source>
</evidence>
<dbReference type="AlphaFoldDB" id="A0A327WZN4"/>
<dbReference type="EMBL" id="QLMD01000003">
    <property type="protein sequence ID" value="RAJ99190.1"/>
    <property type="molecule type" value="Genomic_DNA"/>
</dbReference>